<evidence type="ECO:0000313" key="3">
    <source>
        <dbReference type="EMBL" id="KRZ49117.1"/>
    </source>
</evidence>
<keyword evidence="4" id="KW-1185">Reference proteome</keyword>
<evidence type="ECO:0000259" key="2">
    <source>
        <dbReference type="Pfam" id="PF03372"/>
    </source>
</evidence>
<dbReference type="OrthoDB" id="10253982at2759"/>
<dbReference type="InterPro" id="IPR005135">
    <property type="entry name" value="Endo/exonuclease/phosphatase"/>
</dbReference>
<evidence type="ECO:0000313" key="4">
    <source>
        <dbReference type="Proteomes" id="UP000054721"/>
    </source>
</evidence>
<dbReference type="GO" id="GO:0000175">
    <property type="term" value="F:3'-5'-RNA exonuclease activity"/>
    <property type="evidence" value="ECO:0007669"/>
    <property type="project" value="TreeGrafter"/>
</dbReference>
<feature type="signal peptide" evidence="1">
    <location>
        <begin position="1"/>
        <end position="18"/>
    </location>
</feature>
<dbReference type="InterPro" id="IPR036691">
    <property type="entry name" value="Endo/exonu/phosph_ase_sf"/>
</dbReference>
<proteinExistence type="predicted"/>
<dbReference type="SUPFAM" id="SSF56219">
    <property type="entry name" value="DNase I-like"/>
    <property type="match status" value="1"/>
</dbReference>
<accession>A0A0V1KP76</accession>
<sequence>MLALNIRLTLILNTLIWCTFQDIKQISQRVTVHQLTVEINNLQKSCISMLLTRIFNVRTFVIRKSNSAIGVSAQQPTSDESGDCLDAISRSGLGVRRRWMFDKLNGRKKLLLDSRKAKFRICSYNVLSQTIMERTMHLYRNCQPENLVWSNRWQRLSMEFESIDADLFCLQEVQDMHYGNYFMQFFADKGFDGLYKRCTGTKPDGCAIFWRMSKFSLVSHDAVNYHVPNSSLDRDNVGLIASLRLQDGDEKQRLVVANTHLLYNCARGDIKLGQLALLLAHLQLMAGNGDGDEPFEPLLLCGDLNSTPQSPLISLLKQGKLRLERLHSGQVSGQGSPVIGPLLPRPLLPAHLNIYEPTCTFQHQQRQHYGKPAVIGHRIPFKSSYKFPAGEASRWISFLSSCDSAMVDHIFYASSRLHCIRYSSLLSPDQVISSVGFLPNAYCGSDHLPVISDFYYFFK</sequence>
<dbReference type="InterPro" id="IPR050410">
    <property type="entry name" value="CCR4/nocturin_mRNA_transcr"/>
</dbReference>
<organism evidence="3 4">
    <name type="scientific">Trichinella nativa</name>
    <dbReference type="NCBI Taxonomy" id="6335"/>
    <lineage>
        <taxon>Eukaryota</taxon>
        <taxon>Metazoa</taxon>
        <taxon>Ecdysozoa</taxon>
        <taxon>Nematoda</taxon>
        <taxon>Enoplea</taxon>
        <taxon>Dorylaimia</taxon>
        <taxon>Trichinellida</taxon>
        <taxon>Trichinellidae</taxon>
        <taxon>Trichinella</taxon>
    </lineage>
</organism>
<dbReference type="PANTHER" id="PTHR12121:SF34">
    <property type="entry name" value="PROTEIN ANGEL"/>
    <property type="match status" value="1"/>
</dbReference>
<gene>
    <name evidence="3" type="primary">ANGEL2</name>
    <name evidence="3" type="ORF">T02_3064</name>
</gene>
<feature type="chain" id="PRO_5006881119" evidence="1">
    <location>
        <begin position="19"/>
        <end position="459"/>
    </location>
</feature>
<name>A0A0V1KP76_9BILA</name>
<evidence type="ECO:0000256" key="1">
    <source>
        <dbReference type="SAM" id="SignalP"/>
    </source>
</evidence>
<dbReference type="EMBL" id="JYDW01000335">
    <property type="protein sequence ID" value="KRZ49117.1"/>
    <property type="molecule type" value="Genomic_DNA"/>
</dbReference>
<reference evidence="3 4" key="1">
    <citation type="submission" date="2015-05" db="EMBL/GenBank/DDBJ databases">
        <title>Evolution of Trichinella species and genotypes.</title>
        <authorList>
            <person name="Korhonen P.K."/>
            <person name="Edoardo P."/>
            <person name="Giuseppe L.R."/>
            <person name="Gasser R.B."/>
        </authorList>
    </citation>
    <scope>NUCLEOTIDE SEQUENCE [LARGE SCALE GENOMIC DNA]</scope>
    <source>
        <strain evidence="3">ISS10</strain>
    </source>
</reference>
<comment type="caution">
    <text evidence="3">The sequence shown here is derived from an EMBL/GenBank/DDBJ whole genome shotgun (WGS) entry which is preliminary data.</text>
</comment>
<protein>
    <submittedName>
        <fullName evidence="3">Protein angel-like protein 2</fullName>
    </submittedName>
</protein>
<dbReference type="Gene3D" id="3.60.10.10">
    <property type="entry name" value="Endonuclease/exonuclease/phosphatase"/>
    <property type="match status" value="1"/>
</dbReference>
<dbReference type="Proteomes" id="UP000054721">
    <property type="component" value="Unassembled WGS sequence"/>
</dbReference>
<dbReference type="AlphaFoldDB" id="A0A0V1KP76"/>
<feature type="domain" description="Endonuclease/exonuclease/phosphatase" evidence="2">
    <location>
        <begin position="123"/>
        <end position="447"/>
    </location>
</feature>
<keyword evidence="1" id="KW-0732">Signal</keyword>
<dbReference type="Pfam" id="PF03372">
    <property type="entry name" value="Exo_endo_phos"/>
    <property type="match status" value="1"/>
</dbReference>
<dbReference type="PANTHER" id="PTHR12121">
    <property type="entry name" value="CARBON CATABOLITE REPRESSOR PROTEIN 4"/>
    <property type="match status" value="1"/>
</dbReference>